<dbReference type="Proteomes" id="UP001501627">
    <property type="component" value="Unassembled WGS sequence"/>
</dbReference>
<gene>
    <name evidence="4" type="ORF">GCM10022279_18350</name>
</gene>
<dbReference type="Pfam" id="PF00496">
    <property type="entry name" value="SBP_bac_5"/>
    <property type="match status" value="1"/>
</dbReference>
<dbReference type="InterPro" id="IPR039424">
    <property type="entry name" value="SBP_5"/>
</dbReference>
<keyword evidence="5" id="KW-1185">Reference proteome</keyword>
<dbReference type="InterPro" id="IPR000914">
    <property type="entry name" value="SBP_5_dom"/>
</dbReference>
<feature type="domain" description="Solute-binding protein family 5" evidence="3">
    <location>
        <begin position="83"/>
        <end position="413"/>
    </location>
</feature>
<dbReference type="SUPFAM" id="SSF53850">
    <property type="entry name" value="Periplasmic binding protein-like II"/>
    <property type="match status" value="1"/>
</dbReference>
<comment type="similarity">
    <text evidence="1">Belongs to the bacterial solute-binding protein 5 family.</text>
</comment>
<keyword evidence="2" id="KW-0732">Signal</keyword>
<dbReference type="CDD" id="cd08494">
    <property type="entry name" value="PBP2_NikA_DppA_OppA_like_6"/>
    <property type="match status" value="1"/>
</dbReference>
<sequence>MPAHPDRFAHAPSRRDCLRQAAALSFAALPGMAGAAGRNAVVLSLSLAPDSLDPTMAAASAVGEVSHYNIFEGLTRIEEDGQVAPLLARSWSLSPDQRSWRFDLRRGVRFHDGKPLTAQVVRASFERCAAPGSTNKARRAVFDNIATIATPDEHTVVLTLHHRDPDLPFRLGEATACILHPDSAAHAATRPVGTGPYRLAQWSALGGVVLTRTGSWHPAQHAPLAQATFRFIADPAEQEAALAAGEVDLLFQFATRVVRRFQDDRHYQVLIGHSCGKGMLALNHRRAPLNDVRVRQAITHAIDREGFIREVLDGRGSAIGSHFAPTDPGFLHLDSLLPYDPARARALLREAGVRTPLRLNLALPPAPYALSGGDRLAANLADVGIDAPLQRLDWKTWLDGPFKGDFDMTLINHVEPLDYRIYTDPSYYFGVDDPVFRSLVQQHDRTPSPRERQRLWAQMQRRLAETAANAWIFTPQIGTVVRKGLRGVWMNYPIFAHDIGAMSWE</sequence>
<dbReference type="PIRSF" id="PIRSF002741">
    <property type="entry name" value="MppA"/>
    <property type="match status" value="1"/>
</dbReference>
<dbReference type="InterPro" id="IPR030678">
    <property type="entry name" value="Peptide/Ni-bd"/>
</dbReference>
<evidence type="ECO:0000313" key="4">
    <source>
        <dbReference type="EMBL" id="GAA3995095.1"/>
    </source>
</evidence>
<accession>A0ABP7RAZ2</accession>
<dbReference type="EMBL" id="BAABBP010000014">
    <property type="protein sequence ID" value="GAA3995095.1"/>
    <property type="molecule type" value="Genomic_DNA"/>
</dbReference>
<evidence type="ECO:0000256" key="2">
    <source>
        <dbReference type="ARBA" id="ARBA00022729"/>
    </source>
</evidence>
<dbReference type="PANTHER" id="PTHR30290">
    <property type="entry name" value="PERIPLASMIC BINDING COMPONENT OF ABC TRANSPORTER"/>
    <property type="match status" value="1"/>
</dbReference>
<proteinExistence type="inferred from homology"/>
<evidence type="ECO:0000256" key="1">
    <source>
        <dbReference type="ARBA" id="ARBA00005695"/>
    </source>
</evidence>
<evidence type="ECO:0000259" key="3">
    <source>
        <dbReference type="Pfam" id="PF00496"/>
    </source>
</evidence>
<evidence type="ECO:0000313" key="5">
    <source>
        <dbReference type="Proteomes" id="UP001501627"/>
    </source>
</evidence>
<dbReference type="RefSeq" id="WP_103046138.1">
    <property type="nucleotide sequence ID" value="NZ_BAABBP010000014.1"/>
</dbReference>
<organism evidence="4 5">
    <name type="scientific">Comamonas faecalis</name>
    <dbReference type="NCBI Taxonomy" id="1387849"/>
    <lineage>
        <taxon>Bacteria</taxon>
        <taxon>Pseudomonadati</taxon>
        <taxon>Pseudomonadota</taxon>
        <taxon>Betaproteobacteria</taxon>
        <taxon>Burkholderiales</taxon>
        <taxon>Comamonadaceae</taxon>
        <taxon>Comamonas</taxon>
    </lineage>
</organism>
<reference evidence="5" key="1">
    <citation type="journal article" date="2019" name="Int. J. Syst. Evol. Microbiol.">
        <title>The Global Catalogue of Microorganisms (GCM) 10K type strain sequencing project: providing services to taxonomists for standard genome sequencing and annotation.</title>
        <authorList>
            <consortium name="The Broad Institute Genomics Platform"/>
            <consortium name="The Broad Institute Genome Sequencing Center for Infectious Disease"/>
            <person name="Wu L."/>
            <person name="Ma J."/>
        </authorList>
    </citation>
    <scope>NUCLEOTIDE SEQUENCE [LARGE SCALE GENOMIC DNA]</scope>
    <source>
        <strain evidence="5">JCM 17561</strain>
    </source>
</reference>
<dbReference type="Gene3D" id="3.40.190.10">
    <property type="entry name" value="Periplasmic binding protein-like II"/>
    <property type="match status" value="1"/>
</dbReference>
<protein>
    <submittedName>
        <fullName evidence="4">ABC transporter substrate-binding protein</fullName>
    </submittedName>
</protein>
<name>A0ABP7RAZ2_9BURK</name>
<dbReference type="Gene3D" id="3.10.105.10">
    <property type="entry name" value="Dipeptide-binding Protein, Domain 3"/>
    <property type="match status" value="1"/>
</dbReference>
<comment type="caution">
    <text evidence="4">The sequence shown here is derived from an EMBL/GenBank/DDBJ whole genome shotgun (WGS) entry which is preliminary data.</text>
</comment>
<dbReference type="PANTHER" id="PTHR30290:SF38">
    <property type="entry name" value="D,D-DIPEPTIDE-BINDING PERIPLASMIC PROTEIN DDPA-RELATED"/>
    <property type="match status" value="1"/>
</dbReference>